<protein>
    <submittedName>
        <fullName evidence="2">MarR family protein</fullName>
    </submittedName>
</protein>
<dbReference type="EMBL" id="CP024985">
    <property type="protein sequence ID" value="ATZ29301.1"/>
    <property type="molecule type" value="Genomic_DNA"/>
</dbReference>
<dbReference type="Pfam" id="PF12802">
    <property type="entry name" value="MarR_2"/>
    <property type="match status" value="1"/>
</dbReference>
<dbReference type="GO" id="GO:0006950">
    <property type="term" value="P:response to stress"/>
    <property type="evidence" value="ECO:0007669"/>
    <property type="project" value="TreeGrafter"/>
</dbReference>
<keyword evidence="3" id="KW-1185">Reference proteome</keyword>
<dbReference type="InterPro" id="IPR036388">
    <property type="entry name" value="WH-like_DNA-bd_sf"/>
</dbReference>
<sequence length="178" mass="18250">MPRPARSGAYEEPAAALAAAAELLAVLHARGQDEVAPAVSPSQLRALLAVEGAEGVNLRALGELLGSRPPSVTRLCDRLEAMGLLVRSPHPSRRREVEVRLTPRGRALLDEQRAVRVRELSAVLGRMAPAAVDSLVAGLAAFREAAAGPTPADSSPAGACAPPAPGLSSAPARVPDSA</sequence>
<dbReference type="Proteomes" id="UP000231791">
    <property type="component" value="Chromosome"/>
</dbReference>
<dbReference type="PANTHER" id="PTHR33164:SF103">
    <property type="entry name" value="REGULATORY PROTEIN MARR"/>
    <property type="match status" value="1"/>
</dbReference>
<proteinExistence type="predicted"/>
<organism evidence="2 3">
    <name type="scientific">Streptomyces lavendulae subsp. lavendulae</name>
    <dbReference type="NCBI Taxonomy" id="58340"/>
    <lineage>
        <taxon>Bacteria</taxon>
        <taxon>Bacillati</taxon>
        <taxon>Actinomycetota</taxon>
        <taxon>Actinomycetes</taxon>
        <taxon>Kitasatosporales</taxon>
        <taxon>Streptomycetaceae</taxon>
        <taxon>Streptomyces</taxon>
    </lineage>
</organism>
<reference evidence="2 3" key="1">
    <citation type="submission" date="2017-11" db="EMBL/GenBank/DDBJ databases">
        <title>Complete genome sequence of Streptomyces lavendulae subsp. lavendulae CCM 3239 (formerly 'Streptomyces aureofaciens CCM 3239'), the producer of the angucycline-type antibiotic auricin.</title>
        <authorList>
            <person name="Busche T."/>
            <person name="Novakova R."/>
            <person name="Al'Dilaimi A."/>
            <person name="Homerova D."/>
            <person name="Feckova L."/>
            <person name="Rezuchova B."/>
            <person name="Mingyar E."/>
            <person name="Csolleiova D."/>
            <person name="Bekeova C."/>
            <person name="Winkler A."/>
            <person name="Sevcikova B."/>
            <person name="Kalinowski J."/>
            <person name="Kormanec J."/>
            <person name="Ruckert C."/>
        </authorList>
    </citation>
    <scope>NUCLEOTIDE SEQUENCE [LARGE SCALE GENOMIC DNA]</scope>
    <source>
        <strain evidence="2 3">CCM 3239</strain>
    </source>
</reference>
<dbReference type="AlphaFoldDB" id="A0A2K8PRD0"/>
<feature type="region of interest" description="Disordered" evidence="1">
    <location>
        <begin position="146"/>
        <end position="178"/>
    </location>
</feature>
<dbReference type="RefSeq" id="WP_063760382.1">
    <property type="nucleotide sequence ID" value="NZ_CP024985.1"/>
</dbReference>
<dbReference type="KEGG" id="slx:SLAV_37680"/>
<dbReference type="InterPro" id="IPR039422">
    <property type="entry name" value="MarR/SlyA-like"/>
</dbReference>
<dbReference type="SUPFAM" id="SSF46785">
    <property type="entry name" value="Winged helix' DNA-binding domain"/>
    <property type="match status" value="1"/>
</dbReference>
<dbReference type="PROSITE" id="PS50995">
    <property type="entry name" value="HTH_MARR_2"/>
    <property type="match status" value="1"/>
</dbReference>
<dbReference type="Gene3D" id="1.10.10.10">
    <property type="entry name" value="Winged helix-like DNA-binding domain superfamily/Winged helix DNA-binding domain"/>
    <property type="match status" value="1"/>
</dbReference>
<feature type="compositionally biased region" description="Low complexity" evidence="1">
    <location>
        <begin position="146"/>
        <end position="172"/>
    </location>
</feature>
<gene>
    <name evidence="2" type="ORF">SLAV_37680</name>
</gene>
<dbReference type="OrthoDB" id="3830756at2"/>
<dbReference type="PANTHER" id="PTHR33164">
    <property type="entry name" value="TRANSCRIPTIONAL REGULATOR, MARR FAMILY"/>
    <property type="match status" value="1"/>
</dbReference>
<dbReference type="SMART" id="SM00347">
    <property type="entry name" value="HTH_MARR"/>
    <property type="match status" value="1"/>
</dbReference>
<evidence type="ECO:0000313" key="3">
    <source>
        <dbReference type="Proteomes" id="UP000231791"/>
    </source>
</evidence>
<evidence type="ECO:0000313" key="2">
    <source>
        <dbReference type="EMBL" id="ATZ29301.1"/>
    </source>
</evidence>
<dbReference type="GeneID" id="49388485"/>
<accession>A0A2K8PRD0</accession>
<dbReference type="InterPro" id="IPR036390">
    <property type="entry name" value="WH_DNA-bd_sf"/>
</dbReference>
<name>A0A2K8PRD0_STRLA</name>
<evidence type="ECO:0000256" key="1">
    <source>
        <dbReference type="SAM" id="MobiDB-lite"/>
    </source>
</evidence>
<dbReference type="InterPro" id="IPR000835">
    <property type="entry name" value="HTH_MarR-typ"/>
</dbReference>
<dbReference type="GO" id="GO:0003700">
    <property type="term" value="F:DNA-binding transcription factor activity"/>
    <property type="evidence" value="ECO:0007669"/>
    <property type="project" value="InterPro"/>
</dbReference>